<feature type="domain" description="DAGKc" evidence="1">
    <location>
        <begin position="67"/>
        <end position="157"/>
    </location>
</feature>
<dbReference type="Proteomes" id="UP000245086">
    <property type="component" value="Unassembled WGS sequence"/>
</dbReference>
<reference evidence="2 3" key="1">
    <citation type="journal article" date="2018" name="Genome Announc.">
        <title>Draft Genome Sequence of "Candidatus Phycosocius bacilliformis," an Alphaproteobacterial Ectosymbiont of the Hydrocarbon-Producing Green Alga Botryococcus braunii.</title>
        <authorList>
            <person name="Tanabe Y."/>
            <person name="Yamaguchi H."/>
            <person name="Watanabe M.M."/>
        </authorList>
    </citation>
    <scope>NUCLEOTIDE SEQUENCE [LARGE SCALE GENOMIC DNA]</scope>
    <source>
        <strain evidence="2 3">BOTRYCO-2</strain>
    </source>
</reference>
<dbReference type="InterPro" id="IPR001206">
    <property type="entry name" value="Diacylglycerol_kinase_cat_dom"/>
</dbReference>
<gene>
    <name evidence="2" type="ORF">PbB2_02649</name>
</gene>
<dbReference type="InterPro" id="IPR016064">
    <property type="entry name" value="NAD/diacylglycerol_kinase_sf"/>
</dbReference>
<evidence type="ECO:0000259" key="1">
    <source>
        <dbReference type="Pfam" id="PF00781"/>
    </source>
</evidence>
<evidence type="ECO:0000313" key="3">
    <source>
        <dbReference type="Proteomes" id="UP000245086"/>
    </source>
</evidence>
<dbReference type="AlphaFoldDB" id="A0A2P2ED10"/>
<sequence>MTDLIPTIPLIRRDTLDPGECSKSRALRPLETLKLNQDRRRVGFDPNEMAILVNVSAGAYRLFGQHRLGWALTRAGLANRVVIRRCAGAELHEQAQELARSGRRVIGVYGGDGSARTVSLAVRGLDVAIMPLPGGTLNRLCYRVHGHACLNRTLSNLKQAQPIWLSGGRANEHAFLVASGFGPWMTLQNVRETIRRSGLYHAFAELKSLRRDLFSAGLQQPNQPVSDVVIAAIGRVDTAFGLDSGMPDLETDSGLEVAQARLKNLGAAAWLAGAVLLRRWRGLANLVTRTISDGEITMGGEEIFGLVDGEPVSLGCQVKLSFLPRAALVLTTRPFSD</sequence>
<evidence type="ECO:0000313" key="2">
    <source>
        <dbReference type="EMBL" id="GBF58958.1"/>
    </source>
</evidence>
<dbReference type="InterPro" id="IPR017438">
    <property type="entry name" value="ATP-NAD_kinase_N"/>
</dbReference>
<dbReference type="EMBL" id="BFBR01000009">
    <property type="protein sequence ID" value="GBF58958.1"/>
    <property type="molecule type" value="Genomic_DNA"/>
</dbReference>
<dbReference type="GO" id="GO:0016301">
    <property type="term" value="F:kinase activity"/>
    <property type="evidence" value="ECO:0007669"/>
    <property type="project" value="InterPro"/>
</dbReference>
<comment type="caution">
    <text evidence="2">The sequence shown here is derived from an EMBL/GenBank/DDBJ whole genome shotgun (WGS) entry which is preliminary data.</text>
</comment>
<accession>A0A2P2ED10</accession>
<protein>
    <recommendedName>
        <fullName evidence="1">DAGKc domain-containing protein</fullName>
    </recommendedName>
</protein>
<dbReference type="Gene3D" id="3.40.50.10330">
    <property type="entry name" value="Probable inorganic polyphosphate/atp-NAD kinase, domain 1"/>
    <property type="match status" value="1"/>
</dbReference>
<dbReference type="Pfam" id="PF00781">
    <property type="entry name" value="DAGK_cat"/>
    <property type="match status" value="1"/>
</dbReference>
<organism evidence="2 3">
    <name type="scientific">Candidatus Phycosocius bacilliformis</name>
    <dbReference type="NCBI Taxonomy" id="1445552"/>
    <lineage>
        <taxon>Bacteria</taxon>
        <taxon>Pseudomonadati</taxon>
        <taxon>Pseudomonadota</taxon>
        <taxon>Alphaproteobacteria</taxon>
        <taxon>Caulobacterales</taxon>
        <taxon>Caulobacterales incertae sedis</taxon>
        <taxon>Candidatus Phycosocius</taxon>
    </lineage>
</organism>
<keyword evidence="3" id="KW-1185">Reference proteome</keyword>
<dbReference type="OrthoDB" id="7199213at2"/>
<dbReference type="SUPFAM" id="SSF111331">
    <property type="entry name" value="NAD kinase/diacylglycerol kinase-like"/>
    <property type="match status" value="1"/>
</dbReference>
<name>A0A2P2ED10_9PROT</name>
<proteinExistence type="predicted"/>